<evidence type="ECO:0000313" key="2">
    <source>
        <dbReference type="Proteomes" id="UP000070700"/>
    </source>
</evidence>
<dbReference type="GeneID" id="28828018"/>
<dbReference type="Proteomes" id="UP000070700">
    <property type="component" value="Unassembled WGS sequence"/>
</dbReference>
<proteinExistence type="predicted"/>
<organism evidence="1 2">
    <name type="scientific">Mollisia scopiformis</name>
    <name type="common">Conifer needle endophyte fungus</name>
    <name type="synonym">Phialocephala scopiformis</name>
    <dbReference type="NCBI Taxonomy" id="149040"/>
    <lineage>
        <taxon>Eukaryota</taxon>
        <taxon>Fungi</taxon>
        <taxon>Dikarya</taxon>
        <taxon>Ascomycota</taxon>
        <taxon>Pezizomycotina</taxon>
        <taxon>Leotiomycetes</taxon>
        <taxon>Helotiales</taxon>
        <taxon>Mollisiaceae</taxon>
        <taxon>Mollisia</taxon>
    </lineage>
</organism>
<name>A0A194XGL3_MOLSC</name>
<dbReference type="EMBL" id="KQ947411">
    <property type="protein sequence ID" value="KUJ19274.1"/>
    <property type="molecule type" value="Genomic_DNA"/>
</dbReference>
<sequence>MANILTIPNEIKLAIVKYVSEQDALNMRFMSMEWAAAGVDGFFKNDGCFNFKPTRDQLTRLANLCANPEFVKNIRQINFNLGDFDSETLLEMWKTQRTLSNAPPSAKEYGQMRSLVRIPTYPGAWKQFAEVTRLTEIMSMLPNLKKVSVNRFGCPFPGKEADEHWAQQLRLYADRRVKWRVYDRASGITSLLGSYWQCASASLGFVEELNLGTVPVEALEELTRDIMQRQSNSASTTVATKAALYPNIKSLSIRAAAGTAVSPHEEDDQFVYSDKKLACNVVCLLSAFTNIRHLRLDLALEACNRVRTSFSIQFQRLHFPHLECAIIGNMQIPADEVRHFFYKHRSTLKKLVFLLVSTWLRQRWSRHILTEIRMNLNLDEFHHALCNCDFSLPMQTSTSRCTHRHPRAERFVELYVTKKIDWPFVDDEPQDSSGYHWNPTKWLVYCSYSDLYKKSLVELAARARGEWPPPSTPIMPPWMLD</sequence>
<keyword evidence="2" id="KW-1185">Reference proteome</keyword>
<dbReference type="RefSeq" id="XP_018073629.1">
    <property type="nucleotide sequence ID" value="XM_018218292.1"/>
</dbReference>
<dbReference type="OrthoDB" id="3519642at2759"/>
<evidence type="ECO:0000313" key="1">
    <source>
        <dbReference type="EMBL" id="KUJ19274.1"/>
    </source>
</evidence>
<gene>
    <name evidence="1" type="ORF">LY89DRAFT_716836</name>
</gene>
<protein>
    <recommendedName>
        <fullName evidence="3">F-box domain-containing protein</fullName>
    </recommendedName>
</protein>
<accession>A0A194XGL3</accession>
<dbReference type="InParanoid" id="A0A194XGL3"/>
<dbReference type="KEGG" id="psco:LY89DRAFT_716836"/>
<evidence type="ECO:0008006" key="3">
    <source>
        <dbReference type="Google" id="ProtNLM"/>
    </source>
</evidence>
<reference evidence="1 2" key="1">
    <citation type="submission" date="2015-10" db="EMBL/GenBank/DDBJ databases">
        <title>Full genome of DAOMC 229536 Phialocephala scopiformis, a fungal endophyte of spruce producing the potent anti-insectan compound rugulosin.</title>
        <authorList>
            <consortium name="DOE Joint Genome Institute"/>
            <person name="Walker A.K."/>
            <person name="Frasz S.L."/>
            <person name="Seifert K.A."/>
            <person name="Miller J.D."/>
            <person name="Mondo S.J."/>
            <person name="Labutti K."/>
            <person name="Lipzen A."/>
            <person name="Dockter R."/>
            <person name="Kennedy M."/>
            <person name="Grigoriev I.V."/>
            <person name="Spatafora J.W."/>
        </authorList>
    </citation>
    <scope>NUCLEOTIDE SEQUENCE [LARGE SCALE GENOMIC DNA]</scope>
    <source>
        <strain evidence="1 2">CBS 120377</strain>
    </source>
</reference>
<dbReference type="AlphaFoldDB" id="A0A194XGL3"/>